<dbReference type="InterPro" id="IPR027417">
    <property type="entry name" value="P-loop_NTPase"/>
</dbReference>
<evidence type="ECO:0000313" key="2">
    <source>
        <dbReference type="EMBL" id="GAP33991.1"/>
    </source>
</evidence>
<sequence length="831" mass="90302">MDDQVKQAYEVSRDGYQPLSLTLTGFKGIRSGLGRDTITLDLEALVGDAQLVAIAGSNGRGKTTVMDNLHPYLVMPSRAGADGLGGFSYYDHVFLPESTKELVWRHGGKRYKSQLVLRVNGKKKTEAFLFEHGGPGWAPVVLRDGTVSDGKVETYEKAVAEILCPADTFFTSVFSGQGKRPLSAFKNAEIKTLLADLLGLEQVRQQGALAADVVKQLKAGLAVVRQGLARAQEDAAGTRRSLAELDGASQALLAATAERTSTAARLDAARQKLATVTAEHTGAAETEARRRALADEARRAKEEHDAAAQRLSQELPRLQQRETSLQQRIAERCQTHGRRRAQLVKDIAALTAVARLRESVERAAARRDFARRVVARCQAIVGRRQARVDVLEQAKATLVARRREVESIDREAGQIALRQADLQRRFGLTSHVPCAGMDIQGQCQLLGDAREAKALLPSADAALTGLAEKKRVAQQEIADAETAVHALPAEAQLRNQAEQMLETVEQRLRHIELLCARREEVTRAAQTIDGHTAELATLPEQAAPETEDERAERTDIAAARTRVQDELSRITVVRDEALTRIAEQVALLPPPLDAAGLNTARQEVEGATRAATAAEAAESCARQREERAKALGEQLAEIAAKEGAAIRAAKRVEDELATWSLLAKCLSNDGVIALDIDDAGPTFAALANELLLACYGPRFTLQVITQSTNGKGELREDFDIVVHDGSRDESKSLKLVSGGERVWINECLTRAIALYLSGNTGRRIGTLFSDEADGPLDPEHKRMFMAMKREVLRLGGYACEFFVSQTPELTGMADRIIDLEGMTAQGAEAVA</sequence>
<dbReference type="PANTHER" id="PTHR32114">
    <property type="entry name" value="ABC TRANSPORTER ABCH.3"/>
    <property type="match status" value="1"/>
</dbReference>
<feature type="coiled-coil region" evidence="1">
    <location>
        <begin position="283"/>
        <end position="328"/>
    </location>
</feature>
<dbReference type="SUPFAM" id="SSF52540">
    <property type="entry name" value="P-loop containing nucleoside triphosphate hydrolases"/>
    <property type="match status" value="1"/>
</dbReference>
<dbReference type="STRING" id="1547922.ISF6_3417"/>
<gene>
    <name evidence="2" type="ORF">ISF6_3417</name>
</gene>
<organism evidence="2 3">
    <name type="scientific">Piscinibacter sakaiensis</name>
    <name type="common">Ideonella sakaiensis</name>
    <dbReference type="NCBI Taxonomy" id="1547922"/>
    <lineage>
        <taxon>Bacteria</taxon>
        <taxon>Pseudomonadati</taxon>
        <taxon>Pseudomonadota</taxon>
        <taxon>Betaproteobacteria</taxon>
        <taxon>Burkholderiales</taxon>
        <taxon>Sphaerotilaceae</taxon>
        <taxon>Piscinibacter</taxon>
    </lineage>
</organism>
<reference evidence="3" key="1">
    <citation type="submission" date="2015-07" db="EMBL/GenBank/DDBJ databases">
        <title>Discovery of a poly(ethylene terephthalate assimilation.</title>
        <authorList>
            <person name="Yoshida S."/>
            <person name="Hiraga K."/>
            <person name="Takehana T."/>
            <person name="Taniguchi I."/>
            <person name="Yamaji H."/>
            <person name="Maeda Y."/>
            <person name="Toyohara K."/>
            <person name="Miyamoto K."/>
            <person name="Kimura Y."/>
            <person name="Oda K."/>
        </authorList>
    </citation>
    <scope>NUCLEOTIDE SEQUENCE [LARGE SCALE GENOMIC DNA]</scope>
    <source>
        <strain evidence="3">NBRC 110686 / TISTR 2288 / 201-F6</strain>
    </source>
</reference>
<name>A0A0K8NUB0_PISS1</name>
<comment type="caution">
    <text evidence="2">The sequence shown here is derived from an EMBL/GenBank/DDBJ whole genome shotgun (WGS) entry which is preliminary data.</text>
</comment>
<dbReference type="Gene3D" id="3.40.50.300">
    <property type="entry name" value="P-loop containing nucleotide triphosphate hydrolases"/>
    <property type="match status" value="2"/>
</dbReference>
<accession>A0A0K8NUB0</accession>
<dbReference type="RefSeq" id="WP_054018149.1">
    <property type="nucleotide sequence ID" value="NZ_BBYR01000005.1"/>
</dbReference>
<dbReference type="AlphaFoldDB" id="A0A0K8NUB0"/>
<evidence type="ECO:0000256" key="1">
    <source>
        <dbReference type="SAM" id="Coils"/>
    </source>
</evidence>
<keyword evidence="1" id="KW-0175">Coiled coil</keyword>
<feature type="coiled-coil region" evidence="1">
    <location>
        <begin position="463"/>
        <end position="514"/>
    </location>
</feature>
<protein>
    <submittedName>
        <fullName evidence="2">Chromosome partition protein smc</fullName>
    </submittedName>
</protein>
<evidence type="ECO:0000313" key="3">
    <source>
        <dbReference type="Proteomes" id="UP000037660"/>
    </source>
</evidence>
<keyword evidence="3" id="KW-1185">Reference proteome</keyword>
<proteinExistence type="predicted"/>
<dbReference type="OrthoDB" id="8708355at2"/>
<dbReference type="PANTHER" id="PTHR32114:SF2">
    <property type="entry name" value="ABC TRANSPORTER ABCH.3"/>
    <property type="match status" value="1"/>
</dbReference>
<reference evidence="2 3" key="2">
    <citation type="journal article" date="2016" name="Science">
        <title>A bacterium that degrades and assimilates poly(ethylene terephthalate).</title>
        <authorList>
            <person name="Yoshida S."/>
            <person name="Hiraga K."/>
            <person name="Takehana T."/>
            <person name="Taniguchi I."/>
            <person name="Yamaji H."/>
            <person name="Maeda Y."/>
            <person name="Toyohara K."/>
            <person name="Miyamoto K."/>
            <person name="Kimura Y."/>
            <person name="Oda K."/>
        </authorList>
    </citation>
    <scope>NUCLEOTIDE SEQUENCE [LARGE SCALE GENOMIC DNA]</scope>
    <source>
        <strain evidence="3">NBRC 110686 / TISTR 2288 / 201-F6</strain>
    </source>
</reference>
<dbReference type="EMBL" id="BBYR01000005">
    <property type="protein sequence ID" value="GAP33991.1"/>
    <property type="molecule type" value="Genomic_DNA"/>
</dbReference>
<dbReference type="Proteomes" id="UP000037660">
    <property type="component" value="Unassembled WGS sequence"/>
</dbReference>